<evidence type="ECO:0000256" key="5">
    <source>
        <dbReference type="ARBA" id="ARBA00023274"/>
    </source>
</evidence>
<evidence type="ECO:0008006" key="7">
    <source>
        <dbReference type="Google" id="ProtNLM"/>
    </source>
</evidence>
<evidence type="ECO:0000256" key="2">
    <source>
        <dbReference type="ARBA" id="ARBA00022730"/>
    </source>
</evidence>
<dbReference type="SUPFAM" id="SSF53137">
    <property type="entry name" value="Translational machinery components"/>
    <property type="match status" value="1"/>
</dbReference>
<keyword evidence="3" id="KW-0694">RNA-binding</keyword>
<dbReference type="GO" id="GO:0006412">
    <property type="term" value="P:translation"/>
    <property type="evidence" value="ECO:0007669"/>
    <property type="project" value="InterPro"/>
</dbReference>
<dbReference type="PANTHER" id="PTHR12899:SF3">
    <property type="entry name" value="LARGE RIBOSOMAL SUBUNIT PROTEIN UL18M"/>
    <property type="match status" value="1"/>
</dbReference>
<dbReference type="HAMAP" id="MF_01337_B">
    <property type="entry name" value="Ribosomal_uL18_B"/>
    <property type="match status" value="1"/>
</dbReference>
<evidence type="ECO:0000256" key="4">
    <source>
        <dbReference type="ARBA" id="ARBA00022980"/>
    </source>
</evidence>
<evidence type="ECO:0000256" key="3">
    <source>
        <dbReference type="ARBA" id="ARBA00022884"/>
    </source>
</evidence>
<dbReference type="PANTHER" id="PTHR12899">
    <property type="entry name" value="39S RIBOSOMAL PROTEIN L18, MITOCHONDRIAL"/>
    <property type="match status" value="1"/>
</dbReference>
<dbReference type="Pfam" id="PF00861">
    <property type="entry name" value="Ribosomal_L18p"/>
    <property type="match status" value="1"/>
</dbReference>
<dbReference type="InterPro" id="IPR004389">
    <property type="entry name" value="Ribosomal_uL18_bac-type"/>
</dbReference>
<organism evidence="6">
    <name type="scientific">marine sediment metagenome</name>
    <dbReference type="NCBI Taxonomy" id="412755"/>
    <lineage>
        <taxon>unclassified sequences</taxon>
        <taxon>metagenomes</taxon>
        <taxon>ecological metagenomes</taxon>
    </lineage>
</organism>
<dbReference type="AlphaFoldDB" id="X0Z7S4"/>
<dbReference type="GO" id="GO:0008097">
    <property type="term" value="F:5S rRNA binding"/>
    <property type="evidence" value="ECO:0007669"/>
    <property type="project" value="TreeGrafter"/>
</dbReference>
<comment type="caution">
    <text evidence="6">The sequence shown here is derived from an EMBL/GenBank/DDBJ whole genome shotgun (WGS) entry which is preliminary data.</text>
</comment>
<keyword evidence="4" id="KW-0689">Ribosomal protein</keyword>
<gene>
    <name evidence="6" type="ORF">S01H1_78282</name>
</gene>
<dbReference type="NCBIfam" id="TIGR00060">
    <property type="entry name" value="L18_bact"/>
    <property type="match status" value="1"/>
</dbReference>
<keyword evidence="5" id="KW-0687">Ribonucleoprotein</keyword>
<evidence type="ECO:0000256" key="1">
    <source>
        <dbReference type="ARBA" id="ARBA00007116"/>
    </source>
</evidence>
<proteinExistence type="inferred from homology"/>
<comment type="similarity">
    <text evidence="1">Belongs to the universal ribosomal protein uL18 family.</text>
</comment>
<dbReference type="EMBL" id="BARS01052674">
    <property type="protein sequence ID" value="GAG44601.1"/>
    <property type="molecule type" value="Genomic_DNA"/>
</dbReference>
<dbReference type="GO" id="GO:0003735">
    <property type="term" value="F:structural constituent of ribosome"/>
    <property type="evidence" value="ECO:0007669"/>
    <property type="project" value="InterPro"/>
</dbReference>
<keyword evidence="2" id="KW-0699">rRNA-binding</keyword>
<sequence length="121" mass="13715">MQVKRLQKARLRRKHHVRRKVFGTPDRPRLSVFRSSRHIYAQIIDDVVGATLASASTHSKNVRDQVKNAGDKKAAELVGTTLAKQAMQVGINCVRFDRNRYRFHGRIKALAEAARKTGLVL</sequence>
<evidence type="ECO:0000313" key="6">
    <source>
        <dbReference type="EMBL" id="GAG44601.1"/>
    </source>
</evidence>
<dbReference type="FunFam" id="3.30.420.100:FF:000001">
    <property type="entry name" value="50S ribosomal protein L18"/>
    <property type="match status" value="1"/>
</dbReference>
<dbReference type="InterPro" id="IPR057268">
    <property type="entry name" value="Ribosomal_L18"/>
</dbReference>
<dbReference type="CDD" id="cd00432">
    <property type="entry name" value="Ribosomal_L18_L5e"/>
    <property type="match status" value="1"/>
</dbReference>
<protein>
    <recommendedName>
        <fullName evidence="7">50S ribosomal protein L18</fullName>
    </recommendedName>
</protein>
<dbReference type="GO" id="GO:0022625">
    <property type="term" value="C:cytosolic large ribosomal subunit"/>
    <property type="evidence" value="ECO:0007669"/>
    <property type="project" value="TreeGrafter"/>
</dbReference>
<name>X0Z7S4_9ZZZZ</name>
<accession>X0Z7S4</accession>
<reference evidence="6" key="1">
    <citation type="journal article" date="2014" name="Front. Microbiol.">
        <title>High frequency of phylogenetically diverse reductive dehalogenase-homologous genes in deep subseafloor sedimentary metagenomes.</title>
        <authorList>
            <person name="Kawai M."/>
            <person name="Futagami T."/>
            <person name="Toyoda A."/>
            <person name="Takaki Y."/>
            <person name="Nishi S."/>
            <person name="Hori S."/>
            <person name="Arai W."/>
            <person name="Tsubouchi T."/>
            <person name="Morono Y."/>
            <person name="Uchiyama I."/>
            <person name="Ito T."/>
            <person name="Fujiyama A."/>
            <person name="Inagaki F."/>
            <person name="Takami H."/>
        </authorList>
    </citation>
    <scope>NUCLEOTIDE SEQUENCE</scope>
    <source>
        <strain evidence="6">Expedition CK06-06</strain>
    </source>
</reference>
<dbReference type="InterPro" id="IPR005484">
    <property type="entry name" value="Ribosomal_uL18_bac/plant/anim"/>
</dbReference>
<dbReference type="Gene3D" id="3.30.420.100">
    <property type="match status" value="1"/>
</dbReference>